<name>A0A2I7LVG4_9RHOB</name>
<dbReference type="Proteomes" id="UP000236536">
    <property type="component" value="Chromosome"/>
</dbReference>
<evidence type="ECO:0000313" key="3">
    <source>
        <dbReference type="Proteomes" id="UP000236447"/>
    </source>
</evidence>
<protein>
    <recommendedName>
        <fullName evidence="5">SEC-C motif-containing protein</fullName>
    </recommendedName>
</protein>
<evidence type="ECO:0008006" key="5">
    <source>
        <dbReference type="Google" id="ProtNLM"/>
    </source>
</evidence>
<proteinExistence type="predicted"/>
<evidence type="ECO:0000313" key="2">
    <source>
        <dbReference type="EMBL" id="AUQ99992.1"/>
    </source>
</evidence>
<dbReference type="Proteomes" id="UP000236447">
    <property type="component" value="Chromosome"/>
</dbReference>
<evidence type="ECO:0000313" key="4">
    <source>
        <dbReference type="Proteomes" id="UP000236536"/>
    </source>
</evidence>
<reference evidence="2 3" key="1">
    <citation type="journal article" date="2017" name="Front. Microbiol.">
        <title>Phaeobacter piscinae sp. nov., a species of the Roseobacter group and potential aquaculture probiont.</title>
        <authorList>
            <person name="Sonnenschein E.C."/>
            <person name="Phippen C.B.W."/>
            <person name="Nielsen K.F."/>
            <person name="Mateiu R.V."/>
            <person name="Melchiorsen J."/>
            <person name="Gram L."/>
            <person name="Overmann J."/>
            <person name="Freese H.M."/>
        </authorList>
    </citation>
    <scope>NUCLEOTIDE SEQUENCE [LARGE SCALE GENOMIC DNA]</scope>
    <source>
        <strain evidence="2 3">P88</strain>
    </source>
</reference>
<evidence type="ECO:0000313" key="1">
    <source>
        <dbReference type="EMBL" id="AUQ93528.1"/>
    </source>
</evidence>
<dbReference type="RefSeq" id="WP_102873724.1">
    <property type="nucleotide sequence ID" value="NZ_CP010599.1"/>
</dbReference>
<sequence>MTNDELADELIRKIGGDLDCPEATWWASVEEEANAVRKAAVSMAAEETADRAWFLMTVCRARGLMASAYGDIMKLRYRTAWIALEQAELACADLKNNPLMMPEEFEIVELQESVERWQRLFPYRWFFSPEMIIKEERCSICKVVRSPFSTCSHRLGRVYCGQMCSAEVVDFKFLGVSLVTDPVQKFSVAIPDPDPFDYGPVRFVADRLAGPFDGWTSSTRLAYHDHAQFNQWPPDGVCPCKSGRYYRDCCLPLPGVLLPRTSIVLDNSLPESLVSNMVVVLPPPDAE</sequence>
<dbReference type="EMBL" id="CP010725">
    <property type="protein sequence ID" value="AUQ99992.1"/>
    <property type="molecule type" value="Genomic_DNA"/>
</dbReference>
<gene>
    <name evidence="1" type="ORF">PhaeoP66_00713</name>
    <name evidence="2" type="ORF">PhaeoP88_02649</name>
</gene>
<keyword evidence="4" id="KW-1185">Reference proteome</keyword>
<reference evidence="3 4" key="2">
    <citation type="journal article" date="2017" name="Genome Biol. Evol.">
        <title>Trajectories and Drivers of Genome Evolution in Surface-Associated Marine Phaeobacter.</title>
        <authorList>
            <person name="Freese H.M."/>
            <person name="Sikorski J."/>
            <person name="Bunk B."/>
            <person name="Scheuner C."/>
            <person name="Meier-Kolthoff J.P."/>
            <person name="Sproer C."/>
            <person name="Gram L."/>
            <person name="Overmann J."/>
        </authorList>
    </citation>
    <scope>NUCLEOTIDE SEQUENCE [LARGE SCALE GENOMIC DNA]</scope>
    <source>
        <strain evidence="1 4">P66</strain>
        <strain evidence="2 3">P88</strain>
    </source>
</reference>
<dbReference type="AlphaFoldDB" id="A0A2I7LVG4"/>
<dbReference type="EMBL" id="CP010705">
    <property type="protein sequence ID" value="AUQ93528.1"/>
    <property type="molecule type" value="Genomic_DNA"/>
</dbReference>
<accession>A0A2I7LVG4</accession>
<reference evidence="1 4" key="3">
    <citation type="journal article" date="2017" name="Int. J. Syst. Evol. Microbiol.">
        <title>Adaptation of Surface-Associated Bacteria to the Open Ocean: A Genomically Distinct Subpopulation of Phaeobacter gallaeciensis Colonizes Pacific Mesozooplankton.</title>
        <authorList>
            <person name="Freese H.M."/>
            <person name="Methner A."/>
            <person name="Overmann J."/>
        </authorList>
    </citation>
    <scope>NUCLEOTIDE SEQUENCE [LARGE SCALE GENOMIC DNA]</scope>
    <source>
        <strain evidence="1 4">P66</strain>
    </source>
</reference>
<organism evidence="2 3">
    <name type="scientific">Phaeobacter inhibens</name>
    <dbReference type="NCBI Taxonomy" id="221822"/>
    <lineage>
        <taxon>Bacteria</taxon>
        <taxon>Pseudomonadati</taxon>
        <taxon>Pseudomonadota</taxon>
        <taxon>Alphaproteobacteria</taxon>
        <taxon>Rhodobacterales</taxon>
        <taxon>Roseobacteraceae</taxon>
        <taxon>Phaeobacter</taxon>
    </lineage>
</organism>